<keyword evidence="3" id="KW-1185">Reference proteome</keyword>
<keyword evidence="1" id="KW-0812">Transmembrane</keyword>
<reference evidence="2 3" key="1">
    <citation type="submission" date="2020-07" db="EMBL/GenBank/DDBJ databases">
        <title>MOT database genomes.</title>
        <authorList>
            <person name="Joseph S."/>
            <person name="Aduse-Opoku J."/>
            <person name="Hashim A."/>
            <person name="Wade W."/>
            <person name="Curtis M."/>
        </authorList>
    </citation>
    <scope>NUCLEOTIDE SEQUENCE [LARGE SCALE GENOMIC DNA]</scope>
    <source>
        <strain evidence="2 3">CIP 106318</strain>
    </source>
</reference>
<evidence type="ECO:0000313" key="3">
    <source>
        <dbReference type="Proteomes" id="UP000531840"/>
    </source>
</evidence>
<evidence type="ECO:0000256" key="1">
    <source>
        <dbReference type="SAM" id="Phobius"/>
    </source>
</evidence>
<comment type="caution">
    <text evidence="2">The sequence shown here is derived from an EMBL/GenBank/DDBJ whole genome shotgun (WGS) entry which is preliminary data.</text>
</comment>
<feature type="transmembrane region" description="Helical" evidence="1">
    <location>
        <begin position="52"/>
        <end position="71"/>
    </location>
</feature>
<feature type="transmembrane region" description="Helical" evidence="1">
    <location>
        <begin position="112"/>
        <end position="133"/>
    </location>
</feature>
<organism evidence="2 3">
    <name type="scientific">Gemelliphila palaticanis</name>
    <dbReference type="NCBI Taxonomy" id="81950"/>
    <lineage>
        <taxon>Bacteria</taxon>
        <taxon>Bacillati</taxon>
        <taxon>Bacillota</taxon>
        <taxon>Bacilli</taxon>
        <taxon>Bacillales</taxon>
        <taxon>Gemellaceae</taxon>
        <taxon>Gemelliphila</taxon>
    </lineage>
</organism>
<dbReference type="EMBL" id="JACBYF010000012">
    <property type="protein sequence ID" value="NYS47782.1"/>
    <property type="molecule type" value="Genomic_DNA"/>
</dbReference>
<feature type="transmembrane region" description="Helical" evidence="1">
    <location>
        <begin position="28"/>
        <end position="46"/>
    </location>
</feature>
<proteinExistence type="predicted"/>
<keyword evidence="1" id="KW-0472">Membrane</keyword>
<protein>
    <submittedName>
        <fullName evidence="2">Uncharacterized protein</fullName>
    </submittedName>
</protein>
<feature type="transmembrane region" description="Helical" evidence="1">
    <location>
        <begin position="83"/>
        <end position="106"/>
    </location>
</feature>
<feature type="transmembrane region" description="Helical" evidence="1">
    <location>
        <begin position="166"/>
        <end position="188"/>
    </location>
</feature>
<gene>
    <name evidence="2" type="ORF">HZY85_06220</name>
</gene>
<accession>A0ABX2T086</accession>
<sequence>MINLFNKLRAVNTLSVGKYSKISLKKHFFIGVCIILSFIGYVYFINISDSQLTLMVFVLAFQHTHIPSYYGTYINNLKFKKTIVIIHKILIYYIILIIFLAFTIIFRKFNIYLLYEFLITINFLNSIIVPIFVRNNRIVKSLILGSILLFSLVLPINYILDSSYNNLIKILLLFIINIFTLIIGVILAKDNYKSKRKRGYII</sequence>
<name>A0ABX2T086_9BACL</name>
<dbReference type="Proteomes" id="UP000531840">
    <property type="component" value="Unassembled WGS sequence"/>
</dbReference>
<dbReference type="RefSeq" id="WP_179941567.1">
    <property type="nucleotide sequence ID" value="NZ_JACBYF010000012.1"/>
</dbReference>
<feature type="transmembrane region" description="Helical" evidence="1">
    <location>
        <begin position="142"/>
        <end position="160"/>
    </location>
</feature>
<keyword evidence="1" id="KW-1133">Transmembrane helix</keyword>
<evidence type="ECO:0000313" key="2">
    <source>
        <dbReference type="EMBL" id="NYS47782.1"/>
    </source>
</evidence>